<proteinExistence type="inferred from homology"/>
<dbReference type="EMBL" id="ACPB03018819">
    <property type="status" value="NOT_ANNOTATED_CDS"/>
    <property type="molecule type" value="Genomic_DNA"/>
</dbReference>
<evidence type="ECO:0000256" key="9">
    <source>
        <dbReference type="SAM" id="Phobius"/>
    </source>
</evidence>
<dbReference type="InterPro" id="IPR050352">
    <property type="entry name" value="ABCG_transporters"/>
</dbReference>
<evidence type="ECO:0000256" key="3">
    <source>
        <dbReference type="ARBA" id="ARBA00022448"/>
    </source>
</evidence>
<keyword evidence="5" id="KW-0547">Nucleotide-binding</keyword>
<dbReference type="SMART" id="SM00382">
    <property type="entry name" value="AAA"/>
    <property type="match status" value="1"/>
</dbReference>
<dbReference type="Pfam" id="PF01061">
    <property type="entry name" value="ABC2_membrane"/>
    <property type="match status" value="1"/>
</dbReference>
<evidence type="ECO:0000256" key="2">
    <source>
        <dbReference type="ARBA" id="ARBA00005814"/>
    </source>
</evidence>
<dbReference type="Pfam" id="PF19055">
    <property type="entry name" value="ABC2_membrane_7"/>
    <property type="match status" value="1"/>
</dbReference>
<dbReference type="InterPro" id="IPR003439">
    <property type="entry name" value="ABC_transporter-like_ATP-bd"/>
</dbReference>
<dbReference type="Pfam" id="PF00005">
    <property type="entry name" value="ABC_tran"/>
    <property type="match status" value="1"/>
</dbReference>
<feature type="transmembrane region" description="Helical" evidence="9">
    <location>
        <begin position="347"/>
        <end position="368"/>
    </location>
</feature>
<protein>
    <recommendedName>
        <fullName evidence="10">ABC transporter domain-containing protein</fullName>
    </recommendedName>
</protein>
<organism evidence="11 12">
    <name type="scientific">Rhodnius prolixus</name>
    <name type="common">Triatomid bug</name>
    <dbReference type="NCBI Taxonomy" id="13249"/>
    <lineage>
        <taxon>Eukaryota</taxon>
        <taxon>Metazoa</taxon>
        <taxon>Ecdysozoa</taxon>
        <taxon>Arthropoda</taxon>
        <taxon>Hexapoda</taxon>
        <taxon>Insecta</taxon>
        <taxon>Pterygota</taxon>
        <taxon>Neoptera</taxon>
        <taxon>Paraneoptera</taxon>
        <taxon>Hemiptera</taxon>
        <taxon>Heteroptera</taxon>
        <taxon>Panheteroptera</taxon>
        <taxon>Cimicomorpha</taxon>
        <taxon>Reduviidae</taxon>
        <taxon>Triatominae</taxon>
        <taxon>Rhodnius</taxon>
    </lineage>
</organism>
<dbReference type="Gene3D" id="3.40.50.300">
    <property type="entry name" value="P-loop containing nucleotide triphosphate hydrolases"/>
    <property type="match status" value="1"/>
</dbReference>
<dbReference type="RefSeq" id="XP_073990819.1">
    <property type="nucleotide sequence ID" value="XM_074134718.1"/>
</dbReference>
<evidence type="ECO:0000256" key="4">
    <source>
        <dbReference type="ARBA" id="ARBA00022692"/>
    </source>
</evidence>
<keyword evidence="8 9" id="KW-0472">Membrane</keyword>
<comment type="subcellular location">
    <subcellularLocation>
        <location evidence="1">Membrane</location>
        <topology evidence="1">Multi-pass membrane protein</topology>
    </subcellularLocation>
</comment>
<keyword evidence="3" id="KW-0813">Transport</keyword>
<dbReference type="PANTHER" id="PTHR48041">
    <property type="entry name" value="ABC TRANSPORTER G FAMILY MEMBER 28"/>
    <property type="match status" value="1"/>
</dbReference>
<dbReference type="PANTHER" id="PTHR48041:SF32">
    <property type="entry name" value="PROTEIN WHITE-LIKE PROTEIN"/>
    <property type="match status" value="1"/>
</dbReference>
<keyword evidence="6" id="KW-0067">ATP-binding</keyword>
<dbReference type="PROSITE" id="PS50893">
    <property type="entry name" value="ABC_TRANSPORTER_2"/>
    <property type="match status" value="1"/>
</dbReference>
<evidence type="ECO:0000256" key="8">
    <source>
        <dbReference type="ARBA" id="ARBA00023136"/>
    </source>
</evidence>
<evidence type="ECO:0000313" key="11">
    <source>
        <dbReference type="EnsemblMetazoa" id="RPRC002953.P95"/>
    </source>
</evidence>
<keyword evidence="7 9" id="KW-1133">Transmembrane helix</keyword>
<name>A0ABL0DJT3_RHOPR</name>
<keyword evidence="4 9" id="KW-0812">Transmembrane</keyword>
<feature type="transmembrane region" description="Helical" evidence="9">
    <location>
        <begin position="579"/>
        <end position="597"/>
    </location>
</feature>
<dbReference type="InterPro" id="IPR017871">
    <property type="entry name" value="ABC_transporter-like_CS"/>
</dbReference>
<dbReference type="InterPro" id="IPR027417">
    <property type="entry name" value="P-loop_NTPase"/>
</dbReference>
<keyword evidence="12" id="KW-1185">Reference proteome</keyword>
<dbReference type="InterPro" id="IPR043926">
    <property type="entry name" value="ABCG_dom"/>
</dbReference>
<sequence>MSPYQRTMMLPLPQSPKVNLSFADIQLSVSNGTFNKERKTVLRGVSGTFRSGELTAIMGPSGAGKSTLLNILTGFYVTGMSGEVKMDGQIIQPGRGGSRKQSCYIMQEDHLNPVFTVLEIMTIAANLKLGQPLPKKAKNLVVEDILDSLGMSSTKYTKCGRLSGGQKKRLCIALELIDNPPVMFLDEPTTGLDSSSTVQLVTLLKRLANSGRTIVCTIHQPSASIFELFDHTYMLANGQCVYQGASKNVVPFLQTIGLQCPEYHNPADFFLDVVSGEFGRFNEQLIVAAKNPTWRTFTSTPKVTEELKLKQIDENYGKTCVFISTPTEWTRFWILFRRNVVQLHREWTVSYLKAFLHILVGVVMGLLFKDAGHYGNKSISNVSFFICALVYQSFTSVMPAVLKFPMEISVLKKEQFNNWYQLRTYYVAFLLANIPLQMIFSFMFVSISYYLSSQVLEIERFLKFVAACELSVIISECLGLALGTAGNPVNGIFWGSVLLAIKTLLAGFLAIFTHMPRFLYYTSYANFMRYSLEALTITMYGNGREKLPCPEDMLYCHFAYPEKLLSEIGMEKVDYWTDAGVLGAFFCFFCFNAYYFLHRKVKSR</sequence>
<dbReference type="EMBL" id="ACPB03018822">
    <property type="status" value="NOT_ANNOTATED_CDS"/>
    <property type="molecule type" value="Genomic_DNA"/>
</dbReference>
<evidence type="ECO:0000313" key="12">
    <source>
        <dbReference type="Proteomes" id="UP000015103"/>
    </source>
</evidence>
<evidence type="ECO:0000259" key="10">
    <source>
        <dbReference type="PROSITE" id="PS50893"/>
    </source>
</evidence>
<evidence type="ECO:0000256" key="7">
    <source>
        <dbReference type="ARBA" id="ARBA00022989"/>
    </source>
</evidence>
<dbReference type="Proteomes" id="UP000015103">
    <property type="component" value="Unassembled WGS sequence"/>
</dbReference>
<dbReference type="EMBL" id="ACPB03018823">
    <property type="status" value="NOT_ANNOTATED_CDS"/>
    <property type="molecule type" value="Genomic_DNA"/>
</dbReference>
<feature type="transmembrane region" description="Helical" evidence="9">
    <location>
        <begin position="464"/>
        <end position="485"/>
    </location>
</feature>
<reference evidence="11" key="1">
    <citation type="submission" date="2025-05" db="UniProtKB">
        <authorList>
            <consortium name="EnsemblMetazoa"/>
        </authorList>
    </citation>
    <scope>IDENTIFICATION</scope>
</reference>
<dbReference type="GeneID" id="141457560"/>
<feature type="transmembrane region" description="Helical" evidence="9">
    <location>
        <begin position="380"/>
        <end position="404"/>
    </location>
</feature>
<feature type="domain" description="ABC transporter" evidence="10">
    <location>
        <begin position="20"/>
        <end position="262"/>
    </location>
</feature>
<feature type="transmembrane region" description="Helical" evidence="9">
    <location>
        <begin position="425"/>
        <end position="452"/>
    </location>
</feature>
<dbReference type="EMBL" id="ACPB03018820">
    <property type="status" value="NOT_ANNOTATED_CDS"/>
    <property type="molecule type" value="Genomic_DNA"/>
</dbReference>
<dbReference type="InterPro" id="IPR013525">
    <property type="entry name" value="ABC2_TM"/>
</dbReference>
<accession>A0ABL0DJT3</accession>
<feature type="transmembrane region" description="Helical" evidence="9">
    <location>
        <begin position="492"/>
        <end position="512"/>
    </location>
</feature>
<dbReference type="PROSITE" id="PS00211">
    <property type="entry name" value="ABC_TRANSPORTER_1"/>
    <property type="match status" value="1"/>
</dbReference>
<dbReference type="SUPFAM" id="SSF52540">
    <property type="entry name" value="P-loop containing nucleoside triphosphate hydrolases"/>
    <property type="match status" value="1"/>
</dbReference>
<comment type="similarity">
    <text evidence="2">Belongs to the ABC transporter superfamily. ABCG family. Eye pigment precursor importer (TC 3.A.1.204) subfamily.</text>
</comment>
<dbReference type="EMBL" id="ACPB03018821">
    <property type="status" value="NOT_ANNOTATED_CDS"/>
    <property type="molecule type" value="Genomic_DNA"/>
</dbReference>
<dbReference type="CDD" id="cd03213">
    <property type="entry name" value="ABCG_EPDR"/>
    <property type="match status" value="1"/>
</dbReference>
<evidence type="ECO:0000256" key="1">
    <source>
        <dbReference type="ARBA" id="ARBA00004141"/>
    </source>
</evidence>
<evidence type="ECO:0000256" key="5">
    <source>
        <dbReference type="ARBA" id="ARBA00022741"/>
    </source>
</evidence>
<dbReference type="InterPro" id="IPR003593">
    <property type="entry name" value="AAA+_ATPase"/>
</dbReference>
<evidence type="ECO:0000256" key="6">
    <source>
        <dbReference type="ARBA" id="ARBA00022840"/>
    </source>
</evidence>
<dbReference type="EnsemblMetazoa" id="RPRC002953.R95">
    <property type="protein sequence ID" value="RPRC002953.P95"/>
    <property type="gene ID" value="RPRC002953"/>
</dbReference>